<dbReference type="Proteomes" id="UP000216316">
    <property type="component" value="Unassembled WGS sequence"/>
</dbReference>
<dbReference type="EMBL" id="NGNX01000017">
    <property type="protein sequence ID" value="OYR91763.1"/>
    <property type="molecule type" value="Genomic_DNA"/>
</dbReference>
<comment type="caution">
    <text evidence="3">The sequence shown here is derived from an EMBL/GenBank/DDBJ whole genome shotgun (WGS) entry which is preliminary data.</text>
</comment>
<sequence length="73" mass="8098">MKILSEFIGKKMTILYIADGEEKQKRFNLNHLKKEVSNEAIYEVATALGSLINGTVAEPQVSDTTLLASDNQE</sequence>
<protein>
    <submittedName>
        <fullName evidence="3">DUF1659 domain-containing protein</fullName>
    </submittedName>
</protein>
<proteinExistence type="predicted"/>
<evidence type="ECO:0000313" key="2">
    <source>
        <dbReference type="EMBL" id="OYR88165.1"/>
    </source>
</evidence>
<reference evidence="2" key="2">
    <citation type="submission" date="2017-05" db="EMBL/GenBank/DDBJ databases">
        <authorList>
            <person name="Lin X.B."/>
            <person name="Stothard P."/>
            <person name="Tasseva G."/>
            <person name="Walter J."/>
        </authorList>
    </citation>
    <scope>NUCLEOTIDE SEQUENCE</scope>
    <source>
        <strain evidence="2">609u</strain>
    </source>
</reference>
<dbReference type="Pfam" id="PF07872">
    <property type="entry name" value="DUF1659"/>
    <property type="match status" value="1"/>
</dbReference>
<organism evidence="3 4">
    <name type="scientific">Lactobacillus taiwanensis</name>
    <dbReference type="NCBI Taxonomy" id="508451"/>
    <lineage>
        <taxon>Bacteria</taxon>
        <taxon>Bacillati</taxon>
        <taxon>Bacillota</taxon>
        <taxon>Bacilli</taxon>
        <taxon>Lactobacillales</taxon>
        <taxon>Lactobacillaceae</taxon>
        <taxon>Lactobacillus</taxon>
    </lineage>
</organism>
<reference evidence="3 4" key="1">
    <citation type="submission" date="2017-04" db="EMBL/GenBank/DDBJ databases">
        <authorList>
            <person name="Afonso C.L."/>
            <person name="Miller P.J."/>
            <person name="Scott M.A."/>
            <person name="Spackman E."/>
            <person name="Goraichik I."/>
            <person name="Dimitrov K.M."/>
            <person name="Suarez D.L."/>
            <person name="Swayne D.E."/>
        </authorList>
    </citation>
    <scope>NUCLEOTIDE SEQUENCE [LARGE SCALE GENOMIC DNA]</scope>
    <source>
        <strain evidence="3 4">609q</strain>
    </source>
</reference>
<dbReference type="RefSeq" id="WP_094496802.1">
    <property type="nucleotide sequence ID" value="NZ_NGNV01000016.1"/>
</dbReference>
<dbReference type="EMBL" id="NGNV01000016">
    <property type="protein sequence ID" value="OYR88165.1"/>
    <property type="molecule type" value="Genomic_DNA"/>
</dbReference>
<evidence type="ECO:0000259" key="1">
    <source>
        <dbReference type="Pfam" id="PF07872"/>
    </source>
</evidence>
<evidence type="ECO:0000313" key="3">
    <source>
        <dbReference type="EMBL" id="OYR91763.1"/>
    </source>
</evidence>
<gene>
    <name evidence="2" type="ORF">CBF53_04865</name>
    <name evidence="3" type="ORF">CBF70_05660</name>
</gene>
<feature type="domain" description="DUF1659" evidence="1">
    <location>
        <begin position="6"/>
        <end position="67"/>
    </location>
</feature>
<dbReference type="InterPro" id="IPR012454">
    <property type="entry name" value="DUF1659"/>
</dbReference>
<name>A0A256LF37_9LACO</name>
<keyword evidence="5" id="KW-1185">Reference proteome</keyword>
<dbReference type="AlphaFoldDB" id="A0A256LF37"/>
<reference evidence="4 5" key="3">
    <citation type="submission" date="2017-09" db="EMBL/GenBank/DDBJ databases">
        <title>Tripartite evolution among Lactobacillus johnsonii, Lactobacillus taiwanensis, Lactobacillus reuteri and their rodent host.</title>
        <authorList>
            <person name="Wang T."/>
            <person name="Knowles S."/>
            <person name="Cheng C."/>
        </authorList>
    </citation>
    <scope>NUCLEOTIDE SEQUENCE [LARGE SCALE GENOMIC DNA]</scope>
    <source>
        <strain evidence="3 4">609q</strain>
        <strain evidence="2 5">609u</strain>
    </source>
</reference>
<evidence type="ECO:0000313" key="4">
    <source>
        <dbReference type="Proteomes" id="UP000215828"/>
    </source>
</evidence>
<accession>A0A256LF37</accession>
<evidence type="ECO:0000313" key="5">
    <source>
        <dbReference type="Proteomes" id="UP000216316"/>
    </source>
</evidence>
<dbReference type="Proteomes" id="UP000215828">
    <property type="component" value="Unassembled WGS sequence"/>
</dbReference>